<dbReference type="InterPro" id="IPR021309">
    <property type="entry name" value="YgaP-like_TM"/>
</dbReference>
<dbReference type="InterPro" id="IPR005031">
    <property type="entry name" value="COQ10_START"/>
</dbReference>
<accession>A0A7X6IBH4</accession>
<organism evidence="4 5">
    <name type="scientific">Candidatus Manganitrophus noduliformans</name>
    <dbReference type="NCBI Taxonomy" id="2606439"/>
    <lineage>
        <taxon>Bacteria</taxon>
        <taxon>Pseudomonadati</taxon>
        <taxon>Nitrospirota</taxon>
        <taxon>Nitrospiria</taxon>
        <taxon>Candidatus Troglogloeales</taxon>
        <taxon>Candidatus Manganitrophaceae</taxon>
        <taxon>Candidatus Manganitrophus</taxon>
    </lineage>
</organism>
<dbReference type="RefSeq" id="WP_168060448.1">
    <property type="nucleotide sequence ID" value="NZ_VTOW01000002.1"/>
</dbReference>
<protein>
    <submittedName>
        <fullName evidence="4">DUF2892 domain-containing protein</fullName>
    </submittedName>
</protein>
<evidence type="ECO:0000313" key="5">
    <source>
        <dbReference type="Proteomes" id="UP000534783"/>
    </source>
</evidence>
<dbReference type="SUPFAM" id="SSF55961">
    <property type="entry name" value="Bet v1-like"/>
    <property type="match status" value="1"/>
</dbReference>
<comment type="similarity">
    <text evidence="1">Belongs to the ribosome association toxin RatA family.</text>
</comment>
<dbReference type="PANTHER" id="PTHR33824:SF7">
    <property type="entry name" value="POLYKETIDE CYCLASE_DEHYDRASE AND LIPID TRANSPORT SUPERFAMILY PROTEIN"/>
    <property type="match status" value="1"/>
</dbReference>
<name>A0A7X6IBH4_9BACT</name>
<comment type="caution">
    <text evidence="4">The sequence shown here is derived from an EMBL/GenBank/DDBJ whole genome shotgun (WGS) entry which is preliminary data.</text>
</comment>
<dbReference type="CDD" id="cd07817">
    <property type="entry name" value="SRPBCC_8"/>
    <property type="match status" value="1"/>
</dbReference>
<dbReference type="PANTHER" id="PTHR33824">
    <property type="entry name" value="POLYKETIDE CYCLASE/DEHYDRASE AND LIPID TRANSPORT SUPERFAMILY PROTEIN"/>
    <property type="match status" value="1"/>
</dbReference>
<proteinExistence type="inferred from homology"/>
<keyword evidence="5" id="KW-1185">Reference proteome</keyword>
<evidence type="ECO:0000313" key="4">
    <source>
        <dbReference type="EMBL" id="NKE71633.1"/>
    </source>
</evidence>
<evidence type="ECO:0000259" key="2">
    <source>
        <dbReference type="Pfam" id="PF03364"/>
    </source>
</evidence>
<dbReference type="AlphaFoldDB" id="A0A7X6IBH4"/>
<dbReference type="InterPro" id="IPR047137">
    <property type="entry name" value="ORF3"/>
</dbReference>
<feature type="domain" description="Coenzyme Q-binding protein COQ10 START" evidence="2">
    <location>
        <begin position="108"/>
        <end position="228"/>
    </location>
</feature>
<evidence type="ECO:0000259" key="3">
    <source>
        <dbReference type="Pfam" id="PF11127"/>
    </source>
</evidence>
<feature type="domain" description="Inner membrane protein YgaP-like transmembrane" evidence="3">
    <location>
        <begin position="16"/>
        <end position="77"/>
    </location>
</feature>
<dbReference type="InterPro" id="IPR023393">
    <property type="entry name" value="START-like_dom_sf"/>
</dbReference>
<dbReference type="Pfam" id="PF03364">
    <property type="entry name" value="Polyketide_cyc"/>
    <property type="match status" value="1"/>
</dbReference>
<dbReference type="Gene3D" id="3.30.530.20">
    <property type="match status" value="1"/>
</dbReference>
<reference evidence="4 5" key="1">
    <citation type="journal article" date="2020" name="Nature">
        <title>Bacterial chemolithoautotrophy via manganese oxidation.</title>
        <authorList>
            <person name="Yu H."/>
            <person name="Leadbetter J.R."/>
        </authorList>
    </citation>
    <scope>NUCLEOTIDE SEQUENCE [LARGE SCALE GENOMIC DNA]</scope>
    <source>
        <strain evidence="4 5">Mn-1</strain>
    </source>
</reference>
<sequence length="247" mass="26950">MLEHSEEQVNNNINDINVGKIERWLSALGGGGLIAYGLKRRTWPGLALALVGGALVHRGVTGHCYAYQAIGANTAEKQRLTEKERGGAGFKEEESAGGAIEVEKSITVDRPPEALYPLWKNLQNLPRFFDTIESVREESDGRSYWVAGPDTGTQLEWEAHLIEDHPNAAISWGAGEGGEAEIISVRFEADPNGAGTRVRLFLKYDPAHSLLGAAFARLFGQVPEKALERSLDQFKRLIVTGEISEAA</sequence>
<dbReference type="Pfam" id="PF11127">
    <property type="entry name" value="YgaP-like_TM"/>
    <property type="match status" value="1"/>
</dbReference>
<gene>
    <name evidence="4" type="ORF">MNODULE_12870</name>
</gene>
<dbReference type="Proteomes" id="UP000534783">
    <property type="component" value="Unassembled WGS sequence"/>
</dbReference>
<evidence type="ECO:0000256" key="1">
    <source>
        <dbReference type="ARBA" id="ARBA00008918"/>
    </source>
</evidence>
<dbReference type="EMBL" id="VTOW01000002">
    <property type="protein sequence ID" value="NKE71633.1"/>
    <property type="molecule type" value="Genomic_DNA"/>
</dbReference>